<evidence type="ECO:0000256" key="3">
    <source>
        <dbReference type="ARBA" id="ARBA00022833"/>
    </source>
</evidence>
<evidence type="ECO:0000313" key="9">
    <source>
        <dbReference type="RefSeq" id="XP_018496841.1"/>
    </source>
</evidence>
<dbReference type="PROSITE" id="PS00478">
    <property type="entry name" value="LIM_DOMAIN_1"/>
    <property type="match status" value="1"/>
</dbReference>
<keyword evidence="2" id="KW-0677">Repeat</keyword>
<dbReference type="SUPFAM" id="SSF57716">
    <property type="entry name" value="Glucocorticoid receptor-like (DNA-binding domain)"/>
    <property type="match status" value="3"/>
</dbReference>
<dbReference type="RefSeq" id="XP_018496841.1">
    <property type="nucleotide sequence ID" value="XM_018641325.1"/>
</dbReference>
<accession>A0AAJ7L632</accession>
<feature type="compositionally biased region" description="Low complexity" evidence="6">
    <location>
        <begin position="291"/>
        <end position="315"/>
    </location>
</feature>
<organism evidence="8 9">
    <name type="scientific">Galendromus occidentalis</name>
    <name type="common">western predatory mite</name>
    <dbReference type="NCBI Taxonomy" id="34638"/>
    <lineage>
        <taxon>Eukaryota</taxon>
        <taxon>Metazoa</taxon>
        <taxon>Ecdysozoa</taxon>
        <taxon>Arthropoda</taxon>
        <taxon>Chelicerata</taxon>
        <taxon>Arachnida</taxon>
        <taxon>Acari</taxon>
        <taxon>Parasitiformes</taxon>
        <taxon>Mesostigmata</taxon>
        <taxon>Gamasina</taxon>
        <taxon>Phytoseioidea</taxon>
        <taxon>Phytoseiidae</taxon>
        <taxon>Typhlodrominae</taxon>
        <taxon>Galendromus</taxon>
    </lineage>
</organism>
<feature type="compositionally biased region" description="Polar residues" evidence="6">
    <location>
        <begin position="262"/>
        <end position="283"/>
    </location>
</feature>
<dbReference type="InterPro" id="IPR001781">
    <property type="entry name" value="Znf_LIM"/>
</dbReference>
<dbReference type="GO" id="GO:0005634">
    <property type="term" value="C:nucleus"/>
    <property type="evidence" value="ECO:0007669"/>
    <property type="project" value="TreeGrafter"/>
</dbReference>
<dbReference type="Gene3D" id="2.10.110.10">
    <property type="entry name" value="Cysteine Rich Protein"/>
    <property type="match status" value="2"/>
</dbReference>
<feature type="domain" description="LIM zinc-binding" evidence="7">
    <location>
        <begin position="79"/>
        <end position="141"/>
    </location>
</feature>
<keyword evidence="4 5" id="KW-0440">LIM domain</keyword>
<feature type="compositionally biased region" description="Polar residues" evidence="6">
    <location>
        <begin position="245"/>
        <end position="255"/>
    </location>
</feature>
<keyword evidence="1 5" id="KW-0479">Metal-binding</keyword>
<evidence type="ECO:0000313" key="8">
    <source>
        <dbReference type="Proteomes" id="UP000694867"/>
    </source>
</evidence>
<dbReference type="Pfam" id="PF00412">
    <property type="entry name" value="LIM"/>
    <property type="match status" value="2"/>
</dbReference>
<name>A0AAJ7L632_9ACAR</name>
<evidence type="ECO:0000256" key="5">
    <source>
        <dbReference type="PROSITE-ProRule" id="PRU00125"/>
    </source>
</evidence>
<feature type="region of interest" description="Disordered" evidence="6">
    <location>
        <begin position="218"/>
        <end position="346"/>
    </location>
</feature>
<dbReference type="CDD" id="cd09388">
    <property type="entry name" value="LIM1_LMO1_LMO3"/>
    <property type="match status" value="1"/>
</dbReference>
<evidence type="ECO:0000256" key="4">
    <source>
        <dbReference type="ARBA" id="ARBA00023038"/>
    </source>
</evidence>
<evidence type="ECO:0000259" key="7">
    <source>
        <dbReference type="PROSITE" id="PS50023"/>
    </source>
</evidence>
<evidence type="ECO:0000256" key="1">
    <source>
        <dbReference type="ARBA" id="ARBA00022723"/>
    </source>
</evidence>
<dbReference type="GO" id="GO:0003713">
    <property type="term" value="F:transcription coactivator activity"/>
    <property type="evidence" value="ECO:0007669"/>
    <property type="project" value="TreeGrafter"/>
</dbReference>
<dbReference type="FunFam" id="2.10.110.10:FF:000015">
    <property type="entry name" value="LIM domain only 3"/>
    <property type="match status" value="1"/>
</dbReference>
<dbReference type="GO" id="GO:0046872">
    <property type="term" value="F:metal ion binding"/>
    <property type="evidence" value="ECO:0007669"/>
    <property type="project" value="UniProtKB-KW"/>
</dbReference>
<proteinExistence type="predicted"/>
<dbReference type="InterPro" id="IPR050945">
    <property type="entry name" value="LMO_RBTN_TF"/>
</dbReference>
<protein>
    <submittedName>
        <fullName evidence="9">Insulin gene enhancer protein isl-1</fullName>
    </submittedName>
</protein>
<dbReference type="CDD" id="cd09390">
    <property type="entry name" value="LIM2_dLMO"/>
    <property type="match status" value="1"/>
</dbReference>
<dbReference type="FunFam" id="2.10.110.10:FF:000016">
    <property type="entry name" value="LIM domain only 3"/>
    <property type="match status" value="1"/>
</dbReference>
<keyword evidence="8" id="KW-1185">Reference proteome</keyword>
<dbReference type="GeneID" id="100905553"/>
<gene>
    <name evidence="9" type="primary">LOC100905553</name>
</gene>
<dbReference type="Proteomes" id="UP000694867">
    <property type="component" value="Unplaced"/>
</dbReference>
<feature type="domain" description="LIM zinc-binding" evidence="7">
    <location>
        <begin position="143"/>
        <end position="205"/>
    </location>
</feature>
<reference evidence="9" key="1">
    <citation type="submission" date="2025-08" db="UniProtKB">
        <authorList>
            <consortium name="RefSeq"/>
        </authorList>
    </citation>
    <scope>IDENTIFICATION</scope>
</reference>
<dbReference type="AlphaFoldDB" id="A0AAJ7L632"/>
<sequence length="346" mass="38199">MSLNEQVTNPAARRRVDCGQSTTMIVIGCAAAMGRKMKSSRRTQSSCSMSLNPNNSVLMNSNTDGVAQAASSVQNGAQPECAGCQKPIRERYLLRALDQLWHEDCLKCACCDCRLGEVGSTLFHKANLILCKRDYLRLFGVTGLCSACHKQIPAFEMVMRARGNVYHLECFACQQCNHRFCVGDRFYLHENRILCEYDYEERMVFSQMGGQYPIHGAAQPMQQQQQPPPPHHHHHQQQQQQQQPGSPYSMNGSHTPTHHTHQGSSMMPLTPPQQQCLDRSPLTTPHHKQRSSQQQTNSQGPPQGQTGTPGAPSQPEGDILFDVTSNGSTVAGTPQSSQNPGSNSGK</sequence>
<dbReference type="GO" id="GO:0140297">
    <property type="term" value="F:DNA-binding transcription factor binding"/>
    <property type="evidence" value="ECO:0007669"/>
    <property type="project" value="TreeGrafter"/>
</dbReference>
<dbReference type="PROSITE" id="PS50023">
    <property type="entry name" value="LIM_DOMAIN_2"/>
    <property type="match status" value="2"/>
</dbReference>
<keyword evidence="3 5" id="KW-0862">Zinc</keyword>
<evidence type="ECO:0000256" key="2">
    <source>
        <dbReference type="ARBA" id="ARBA00022737"/>
    </source>
</evidence>
<dbReference type="KEGG" id="goe:100905553"/>
<dbReference type="GO" id="GO:0045944">
    <property type="term" value="P:positive regulation of transcription by RNA polymerase II"/>
    <property type="evidence" value="ECO:0007669"/>
    <property type="project" value="TreeGrafter"/>
</dbReference>
<feature type="compositionally biased region" description="Polar residues" evidence="6">
    <location>
        <begin position="323"/>
        <end position="346"/>
    </location>
</feature>
<dbReference type="PANTHER" id="PTHR45787:SF1">
    <property type="entry name" value="LIM ZINC-BINDING DOMAIN-CONTAINING PROTEIN"/>
    <property type="match status" value="1"/>
</dbReference>
<dbReference type="SMART" id="SM00132">
    <property type="entry name" value="LIM"/>
    <property type="match status" value="2"/>
</dbReference>
<evidence type="ECO:0000256" key="6">
    <source>
        <dbReference type="SAM" id="MobiDB-lite"/>
    </source>
</evidence>
<dbReference type="PANTHER" id="PTHR45787">
    <property type="entry name" value="LD11652P"/>
    <property type="match status" value="1"/>
</dbReference>